<dbReference type="Gene3D" id="3.20.20.100">
    <property type="entry name" value="NADP-dependent oxidoreductase domain"/>
    <property type="match status" value="2"/>
</dbReference>
<protein>
    <recommendedName>
        <fullName evidence="5">NADP-dependent oxidoreductase domain-containing protein</fullName>
    </recommendedName>
</protein>
<name>A0A978UI73_ZIZJJ</name>
<keyword evidence="4" id="KW-0560">Oxidoreductase</keyword>
<comment type="caution">
    <text evidence="6">The sequence shown here is derived from an EMBL/GenBank/DDBJ whole genome shotgun (WGS) entry which is preliminary data.</text>
</comment>
<dbReference type="FunFam" id="3.20.20.100:FF:000010">
    <property type="entry name" value="NADPH-dependent aldo-keto reductase, chloroplastic"/>
    <property type="match status" value="1"/>
</dbReference>
<gene>
    <name evidence="6" type="ORF">FEM48_Zijuj11G0096400</name>
</gene>
<proteinExistence type="inferred from homology"/>
<evidence type="ECO:0000256" key="1">
    <source>
        <dbReference type="ARBA" id="ARBA00007905"/>
    </source>
</evidence>
<keyword evidence="2" id="KW-0521">NADP</keyword>
<dbReference type="GO" id="GO:0016491">
    <property type="term" value="F:oxidoreductase activity"/>
    <property type="evidence" value="ECO:0007669"/>
    <property type="project" value="UniProtKB-KW"/>
</dbReference>
<dbReference type="PRINTS" id="PR00069">
    <property type="entry name" value="ALDKETRDTASE"/>
</dbReference>
<sequence length="539" mass="61127">MPVQVGYKHFDCAQMYGNEKKIGSVLKKLFDDGFVKREDTWVTSKLWCTDHAPEDVPKALDKTLQDLQLEYLDLYLIHWPVSVKKGPIVRFQPEDLTQHDIPGTWKAMEELYDSGKVRTIGVSNFSSKKLGDLLDVARVPPAVNQVECHPIWQQKKLHAFCKSKGFTYLSLLLPFQGYSPLGSQNLEAKAQERLIKGTMFVHETLGAYKTIEELWDGELNDDLKGKFSMYNWFFELNTGAKIPSVGLGTWRAEPGVIDHAITASIKVGYRHIDCAQMYGNEKEIGCALKKLFDDGIVKREDLWITSKLWCTDHAPEDVPKALDKTLQDLQLEYLDLYLVHWPVSMKKDSIGYKPEYLTEPDLPGTWKAMEALYDSGKARAIGVSNFSTKKLGDLLEVARVSPAVNQVECHPKWQQPKLHAFCKSKGVHLTGYSPLGKSNVVKNPILTRIAEKLGKSPAQVALRWGLQMGHSVVPKSTNEDRIKENYDVFDWSIPENLFAKFSEIEQASIFPERLITGAGFVHETFSVYKTLEELWDGEL</sequence>
<evidence type="ECO:0000313" key="6">
    <source>
        <dbReference type="EMBL" id="KAH7514504.1"/>
    </source>
</evidence>
<dbReference type="SUPFAM" id="SSF51430">
    <property type="entry name" value="NAD(P)-linked oxidoreductase"/>
    <property type="match status" value="2"/>
</dbReference>
<accession>A0A978UI73</accession>
<comment type="similarity">
    <text evidence="1">Belongs to the aldo/keto reductase family.</text>
</comment>
<dbReference type="PROSITE" id="PS00798">
    <property type="entry name" value="ALDOKETO_REDUCTASE_1"/>
    <property type="match status" value="1"/>
</dbReference>
<evidence type="ECO:0000259" key="5">
    <source>
        <dbReference type="Pfam" id="PF00248"/>
    </source>
</evidence>
<keyword evidence="3" id="KW-0007">Acetylation</keyword>
<dbReference type="PROSITE" id="PS00062">
    <property type="entry name" value="ALDOKETO_REDUCTASE_2"/>
    <property type="match status" value="2"/>
</dbReference>
<feature type="domain" description="NADP-dependent oxidoreductase" evidence="5">
    <location>
        <begin position="260"/>
        <end position="504"/>
    </location>
</feature>
<dbReference type="Proteomes" id="UP000813462">
    <property type="component" value="Unassembled WGS sequence"/>
</dbReference>
<reference evidence="6" key="1">
    <citation type="journal article" date="2021" name="Front. Plant Sci.">
        <title>Chromosome-Scale Genome Assembly for Chinese Sour Jujube and Insights Into Its Genome Evolution and Domestication Signature.</title>
        <authorList>
            <person name="Shen L.-Y."/>
            <person name="Luo H."/>
            <person name="Wang X.-L."/>
            <person name="Wang X.-M."/>
            <person name="Qiu X.-J."/>
            <person name="Liu H."/>
            <person name="Zhou S.-S."/>
            <person name="Jia K.-H."/>
            <person name="Nie S."/>
            <person name="Bao Y.-T."/>
            <person name="Zhang R.-G."/>
            <person name="Yun Q.-Z."/>
            <person name="Chai Y.-H."/>
            <person name="Lu J.-Y."/>
            <person name="Li Y."/>
            <person name="Zhao S.-W."/>
            <person name="Mao J.-F."/>
            <person name="Jia S.-G."/>
            <person name="Mao Y.-M."/>
        </authorList>
    </citation>
    <scope>NUCLEOTIDE SEQUENCE</scope>
    <source>
        <strain evidence="6">AT0</strain>
        <tissue evidence="6">Leaf</tissue>
    </source>
</reference>
<dbReference type="PROSITE" id="PS00063">
    <property type="entry name" value="ALDOKETO_REDUCTASE_3"/>
    <property type="match status" value="1"/>
</dbReference>
<dbReference type="InterPro" id="IPR044498">
    <property type="entry name" value="AKR4C"/>
</dbReference>
<evidence type="ECO:0000256" key="3">
    <source>
        <dbReference type="ARBA" id="ARBA00022990"/>
    </source>
</evidence>
<dbReference type="CDD" id="cd19125">
    <property type="entry name" value="AKR_AKR4C1-15"/>
    <property type="match status" value="1"/>
</dbReference>
<dbReference type="EMBL" id="JAEACU010000011">
    <property type="protein sequence ID" value="KAH7514504.1"/>
    <property type="molecule type" value="Genomic_DNA"/>
</dbReference>
<dbReference type="Pfam" id="PF00248">
    <property type="entry name" value="Aldo_ket_red"/>
    <property type="match status" value="2"/>
</dbReference>
<evidence type="ECO:0000256" key="2">
    <source>
        <dbReference type="ARBA" id="ARBA00022857"/>
    </source>
</evidence>
<dbReference type="PANTHER" id="PTHR11732">
    <property type="entry name" value="ALDO/KETO REDUCTASE"/>
    <property type="match status" value="1"/>
</dbReference>
<dbReference type="InterPro" id="IPR023210">
    <property type="entry name" value="NADP_OxRdtase_dom"/>
</dbReference>
<dbReference type="InterPro" id="IPR036812">
    <property type="entry name" value="NAD(P)_OxRdtase_dom_sf"/>
</dbReference>
<organism evidence="6 7">
    <name type="scientific">Ziziphus jujuba var. spinosa</name>
    <dbReference type="NCBI Taxonomy" id="714518"/>
    <lineage>
        <taxon>Eukaryota</taxon>
        <taxon>Viridiplantae</taxon>
        <taxon>Streptophyta</taxon>
        <taxon>Embryophyta</taxon>
        <taxon>Tracheophyta</taxon>
        <taxon>Spermatophyta</taxon>
        <taxon>Magnoliopsida</taxon>
        <taxon>eudicotyledons</taxon>
        <taxon>Gunneridae</taxon>
        <taxon>Pentapetalae</taxon>
        <taxon>rosids</taxon>
        <taxon>fabids</taxon>
        <taxon>Rosales</taxon>
        <taxon>Rhamnaceae</taxon>
        <taxon>Paliureae</taxon>
        <taxon>Ziziphus</taxon>
    </lineage>
</organism>
<evidence type="ECO:0000256" key="4">
    <source>
        <dbReference type="ARBA" id="ARBA00023002"/>
    </source>
</evidence>
<evidence type="ECO:0000313" key="7">
    <source>
        <dbReference type="Proteomes" id="UP000813462"/>
    </source>
</evidence>
<dbReference type="InterPro" id="IPR018170">
    <property type="entry name" value="Aldo/ket_reductase_CS"/>
</dbReference>
<dbReference type="InterPro" id="IPR020471">
    <property type="entry name" value="AKR"/>
</dbReference>
<feature type="domain" description="NADP-dependent oxidoreductase" evidence="5">
    <location>
        <begin position="3"/>
        <end position="199"/>
    </location>
</feature>
<dbReference type="AlphaFoldDB" id="A0A978UI73"/>